<dbReference type="HOGENOM" id="CLU_020221_0_0_1"/>
<name>S8G1Q0_FOMSC</name>
<accession>S8G1Q0</accession>
<organism evidence="1 2">
    <name type="scientific">Fomitopsis schrenkii</name>
    <name type="common">Brown rot fungus</name>
    <dbReference type="NCBI Taxonomy" id="2126942"/>
    <lineage>
        <taxon>Eukaryota</taxon>
        <taxon>Fungi</taxon>
        <taxon>Dikarya</taxon>
        <taxon>Basidiomycota</taxon>
        <taxon>Agaricomycotina</taxon>
        <taxon>Agaricomycetes</taxon>
        <taxon>Polyporales</taxon>
        <taxon>Fomitopsis</taxon>
    </lineage>
</organism>
<dbReference type="OrthoDB" id="433924at2759"/>
<dbReference type="STRING" id="743788.S8G1Q0"/>
<dbReference type="AlphaFoldDB" id="S8G1Q0"/>
<reference evidence="1 2" key="1">
    <citation type="journal article" date="2012" name="Science">
        <title>The Paleozoic origin of enzymatic lignin decomposition reconstructed from 31 fungal genomes.</title>
        <authorList>
            <person name="Floudas D."/>
            <person name="Binder M."/>
            <person name="Riley R."/>
            <person name="Barry K."/>
            <person name="Blanchette R.A."/>
            <person name="Henrissat B."/>
            <person name="Martinez A.T."/>
            <person name="Otillar R."/>
            <person name="Spatafora J.W."/>
            <person name="Yadav J.S."/>
            <person name="Aerts A."/>
            <person name="Benoit I."/>
            <person name="Boyd A."/>
            <person name="Carlson A."/>
            <person name="Copeland A."/>
            <person name="Coutinho P.M."/>
            <person name="de Vries R.P."/>
            <person name="Ferreira P."/>
            <person name="Findley K."/>
            <person name="Foster B."/>
            <person name="Gaskell J."/>
            <person name="Glotzer D."/>
            <person name="Gorecki P."/>
            <person name="Heitman J."/>
            <person name="Hesse C."/>
            <person name="Hori C."/>
            <person name="Igarashi K."/>
            <person name="Jurgens J.A."/>
            <person name="Kallen N."/>
            <person name="Kersten P."/>
            <person name="Kohler A."/>
            <person name="Kuees U."/>
            <person name="Kumar T.K.A."/>
            <person name="Kuo A."/>
            <person name="LaButti K."/>
            <person name="Larrondo L.F."/>
            <person name="Lindquist E."/>
            <person name="Ling A."/>
            <person name="Lombard V."/>
            <person name="Lucas S."/>
            <person name="Lundell T."/>
            <person name="Martin R."/>
            <person name="McLaughlin D.J."/>
            <person name="Morgenstern I."/>
            <person name="Morin E."/>
            <person name="Murat C."/>
            <person name="Nagy L.G."/>
            <person name="Nolan M."/>
            <person name="Ohm R.A."/>
            <person name="Patyshakuliyeva A."/>
            <person name="Rokas A."/>
            <person name="Ruiz-Duenas F.J."/>
            <person name="Sabat G."/>
            <person name="Salamov A."/>
            <person name="Samejima M."/>
            <person name="Schmutz J."/>
            <person name="Slot J.C."/>
            <person name="St John F."/>
            <person name="Stenlid J."/>
            <person name="Sun H."/>
            <person name="Sun S."/>
            <person name="Syed K."/>
            <person name="Tsang A."/>
            <person name="Wiebenga A."/>
            <person name="Young D."/>
            <person name="Pisabarro A."/>
            <person name="Eastwood D.C."/>
            <person name="Martin F."/>
            <person name="Cullen D."/>
            <person name="Grigoriev I.V."/>
            <person name="Hibbett D.S."/>
        </authorList>
    </citation>
    <scope>NUCLEOTIDE SEQUENCE</scope>
    <source>
        <strain evidence="2">FP-58527</strain>
    </source>
</reference>
<keyword evidence="2" id="KW-1185">Reference proteome</keyword>
<gene>
    <name evidence="1" type="ORF">FOMPIDRAFT_1113759</name>
</gene>
<dbReference type="InParanoid" id="S8G1Q0"/>
<dbReference type="EMBL" id="KE504127">
    <property type="protein sequence ID" value="EPT04220.1"/>
    <property type="molecule type" value="Genomic_DNA"/>
</dbReference>
<dbReference type="Proteomes" id="UP000015241">
    <property type="component" value="Unassembled WGS sequence"/>
</dbReference>
<dbReference type="eggNOG" id="ENOG502SPMN">
    <property type="taxonomic scope" value="Eukaryota"/>
</dbReference>
<proteinExistence type="predicted"/>
<evidence type="ECO:0000313" key="2">
    <source>
        <dbReference type="Proteomes" id="UP000015241"/>
    </source>
</evidence>
<evidence type="ECO:0000313" key="1">
    <source>
        <dbReference type="EMBL" id="EPT04220.1"/>
    </source>
</evidence>
<protein>
    <submittedName>
        <fullName evidence="1">Uncharacterized protein</fullName>
    </submittedName>
</protein>
<sequence length="510" mass="57304">MPVYSIPKKWKWTGEAFIDVEEGKAHRLCNISLYDMTEALPTGLRFSVCLSAADSIRLGKLYEVPELYMILRSCIQVQQFVKIGPSEDMDAEAVNALAAHLRSKRSFTYARLGVDGVEAALMLVFPPSINELCRLLRVPEALLEAPTAPMIAALIPWELSRQEYDDARWFKLRSDETAHPPFDRAVAALANEKFANNSAVQRALRILNVPKYLYKFLAYSPRTYCIWYSGADGQSGEAAGVETTALRTILTAFKAKDMGNKADVRVIFVHVGALKTLHKLVALAERRAKRQEIRFYSYGTHKSVAPERWGIRELFPLGGIVTFTPAAILNNVLETLEFIKKIDEHPLWECYVLPSVIAMLAKLTCQDQNPLALFDRGEVLFTDLLELMAEGRVALLRAPPVGRSGKAAQWVSWQTELLGLDARGLLEISISLAADQYSAAPPQPHALPEAIQKEIVRDLIGMQMQPTIMDGYRRFVVIKSSSDKYLNEDKDGIECTTIRDFSFKDDWFKN</sequence>